<name>S7TQ35_DESML</name>
<dbReference type="InterPro" id="IPR046346">
    <property type="entry name" value="Aminoacid_DH-like_N_sf"/>
</dbReference>
<accession>S7TQ35</accession>
<dbReference type="Pfam" id="PF05088">
    <property type="entry name" value="Bac_GDH_CD"/>
    <property type="match status" value="1"/>
</dbReference>
<dbReference type="EMBL" id="ATHJ01000090">
    <property type="protein sequence ID" value="EPR39322.1"/>
    <property type="molecule type" value="Genomic_DNA"/>
</dbReference>
<keyword evidence="6" id="KW-1185">Reference proteome</keyword>
<keyword evidence="3" id="KW-0520">NAD</keyword>
<evidence type="ECO:0000313" key="6">
    <source>
        <dbReference type="Proteomes" id="UP000014977"/>
    </source>
</evidence>
<comment type="caution">
    <text evidence="5">The sequence shown here is derived from an EMBL/GenBank/DDBJ whole genome shotgun (WGS) entry which is preliminary data.</text>
</comment>
<dbReference type="GO" id="GO:0004069">
    <property type="term" value="F:L-aspartate:2-oxoglutarate aminotransferase activity"/>
    <property type="evidence" value="ECO:0007669"/>
    <property type="project" value="InterPro"/>
</dbReference>
<dbReference type="Pfam" id="PF00208">
    <property type="entry name" value="ELFV_dehydrog"/>
    <property type="match status" value="1"/>
</dbReference>
<dbReference type="SMART" id="SM00839">
    <property type="entry name" value="ELFV_dehydrog"/>
    <property type="match status" value="1"/>
</dbReference>
<evidence type="ECO:0000259" key="4">
    <source>
        <dbReference type="SMART" id="SM00839"/>
    </source>
</evidence>
<keyword evidence="2" id="KW-0560">Oxidoreductase</keyword>
<dbReference type="PANTHER" id="PTHR11606">
    <property type="entry name" value="GLUTAMATE DEHYDROGENASE"/>
    <property type="match status" value="1"/>
</dbReference>
<dbReference type="InterPro" id="IPR036291">
    <property type="entry name" value="NAD(P)-bd_dom_sf"/>
</dbReference>
<dbReference type="GO" id="GO:0004352">
    <property type="term" value="F:glutamate dehydrogenase (NAD+) activity"/>
    <property type="evidence" value="ECO:0007669"/>
    <property type="project" value="InterPro"/>
</dbReference>
<evidence type="ECO:0000256" key="1">
    <source>
        <dbReference type="ARBA" id="ARBA00006382"/>
    </source>
</evidence>
<evidence type="ECO:0000256" key="2">
    <source>
        <dbReference type="ARBA" id="ARBA00023002"/>
    </source>
</evidence>
<dbReference type="PATRIC" id="fig|1121405.3.peg.2319"/>
<organism evidence="5 6">
    <name type="scientific">Desulfococcus multivorans DSM 2059</name>
    <dbReference type="NCBI Taxonomy" id="1121405"/>
    <lineage>
        <taxon>Bacteria</taxon>
        <taxon>Pseudomonadati</taxon>
        <taxon>Thermodesulfobacteriota</taxon>
        <taxon>Desulfobacteria</taxon>
        <taxon>Desulfobacterales</taxon>
        <taxon>Desulfococcaceae</taxon>
        <taxon>Desulfococcus</taxon>
    </lineage>
</organism>
<dbReference type="AlphaFoldDB" id="S7TQ35"/>
<protein>
    <submittedName>
        <fullName evidence="5">Glu/Leu/Phe/Val dehydrogenase</fullName>
    </submittedName>
</protein>
<sequence>MDHKAGCSPAFSRGTYIIKKAQSVNLDPSVLYEAVIDLSSEGLLTANCINMAAGILLEDLGLPNYFFENIKAGALKQMLSSIATSITFKDGKGVLVGRVAHVDFDLESENNVQRVRIATQETRDSMEKVLEDQIPGHRREYYYCPLSHYYTYIIRPETVRDYDPDSFGTSRFLFSLAGDYTATPAPTRRRYERFLEAAERAVTPLIEVFNLPETGETRLMFNSDFASPQLPVFRKLFEDHGLVLNRAYWEPYCRKLPVPSSICSLYALGELSRRKEAALVADLCAYLAFAVSDVTDLYVTGKLTFDEMLFAGNLVDFTHMFIYKERDKATDREILESLVSKDHKEAFAGRIHGANKSTYVSKLILETALENSDLIKILYGLFEQRFKPGIQNRITPEVLEQKFSAFDKIIASRFMDAWQNYDIFRFMFRMVSCTLKTNFYKPEKRSFAFRFDNRILDPLVFDRFVFGIFYVNGHYACGTHLRAGDIARGGLRLIRVSPSNYSTEIDNAVLLNYALGPKAQRLKHKDICESGSKGVVVPHAVYAGHGMAALYDYTEGILDLTLEDSAVIDHYGKPEMVFFGPDEGTAPFMDAVAFRARERGYRYWRTLTTGKSFGIPHDTYGRIEGGDLFGLIDRREQGTELCINGETVLVTRNMDDIYEVVGGRIETSGMTTTGVMGAFRTLVAHFGESEENLNLMMTGGPDGDLGGNEIQCYKGRICLVIDGGSILFDPDGLDRRELTKIAFMRHSFPRANSMAFPVDKLGSRGFRVPMKARNIPLPDGTVVEDGALFHRTFLSDPANRRFIREADIRAFIPCGGFKDTVNRGNVKPFLSIFEELKFIVEGANVFFDDAARRYIATTTGIRHIKDTTANKGGVFSSAVSEVLTGFLFGDDYEANLLDDAETRWALIRDILGLVEANARAETAMLIRIHETDPSVPLFDLSERTSEQIFTLQAVFEKRIREILADGDRVRQILERYIPGILIRRLGMEKIMDILNNPELQAYRNAILTKKLASMAFYRYGLEWRDLLQRIETDFAEGVRTILSTSV</sequence>
<dbReference type="SUPFAM" id="SSF53223">
    <property type="entry name" value="Aminoacid dehydrogenase-like, N-terminal domain"/>
    <property type="match status" value="1"/>
</dbReference>
<dbReference type="RefSeq" id="WP_020877421.1">
    <property type="nucleotide sequence ID" value="NZ_ATHJ01000090.1"/>
</dbReference>
<gene>
    <name evidence="5" type="ORF">dsmv_2664</name>
</gene>
<dbReference type="InterPro" id="IPR028971">
    <property type="entry name" value="NAD-GDH_cat"/>
</dbReference>
<dbReference type="STRING" id="897.B2D07_03475"/>
<feature type="domain" description="Glutamate/phenylalanine/leucine/valine/L-tryptophan dehydrogenase C-terminal" evidence="4">
    <location>
        <begin position="663"/>
        <end position="933"/>
    </location>
</feature>
<reference evidence="5 6" key="1">
    <citation type="journal article" date="2013" name="Genome Announc.">
        <title>Draft genome sequences for three mercury-methylating, sulfate-reducing bacteria.</title>
        <authorList>
            <person name="Brown S.D."/>
            <person name="Hurt R.A.Jr."/>
            <person name="Gilmour C.C."/>
            <person name="Elias D.A."/>
        </authorList>
    </citation>
    <scope>NUCLEOTIDE SEQUENCE [LARGE SCALE GENOMIC DNA]</scope>
    <source>
        <strain evidence="5 6">DSM 2059</strain>
    </source>
</reference>
<dbReference type="eggNOG" id="COG2902">
    <property type="taxonomic scope" value="Bacteria"/>
</dbReference>
<evidence type="ECO:0000256" key="3">
    <source>
        <dbReference type="ARBA" id="ARBA00023027"/>
    </source>
</evidence>
<dbReference type="GO" id="GO:0006538">
    <property type="term" value="P:L-glutamate catabolic process"/>
    <property type="evidence" value="ECO:0007669"/>
    <property type="project" value="InterPro"/>
</dbReference>
<dbReference type="PANTHER" id="PTHR11606:SF24">
    <property type="entry name" value="NAD-SPECIFIC GLUTAMATE DEHYDROGENASE"/>
    <property type="match status" value="1"/>
</dbReference>
<dbReference type="Proteomes" id="UP000014977">
    <property type="component" value="Unassembled WGS sequence"/>
</dbReference>
<evidence type="ECO:0000313" key="5">
    <source>
        <dbReference type="EMBL" id="EPR39322.1"/>
    </source>
</evidence>
<dbReference type="Gene3D" id="3.40.50.720">
    <property type="entry name" value="NAD(P)-binding Rossmann-like Domain"/>
    <property type="match status" value="1"/>
</dbReference>
<proteinExistence type="inferred from homology"/>
<dbReference type="SUPFAM" id="SSF51735">
    <property type="entry name" value="NAD(P)-binding Rossmann-fold domains"/>
    <property type="match status" value="1"/>
</dbReference>
<dbReference type="OrthoDB" id="19378at2"/>
<comment type="similarity">
    <text evidence="1">Belongs to the Glu/Leu/Phe/Val dehydrogenases family.</text>
</comment>
<dbReference type="InterPro" id="IPR006096">
    <property type="entry name" value="Glu/Leu/Phe/Val/Trp_DH_C"/>
</dbReference>